<dbReference type="EMBL" id="MUHA01000009">
    <property type="protein sequence ID" value="OXB00624.1"/>
    <property type="molecule type" value="Genomic_DNA"/>
</dbReference>
<evidence type="ECO:0000256" key="1">
    <source>
        <dbReference type="SAM" id="SignalP"/>
    </source>
</evidence>
<feature type="signal peptide" evidence="1">
    <location>
        <begin position="1"/>
        <end position="19"/>
    </location>
</feature>
<dbReference type="InterPro" id="IPR037053">
    <property type="entry name" value="Phage_tail_collar_dom_sf"/>
</dbReference>
<proteinExistence type="predicted"/>
<dbReference type="SUPFAM" id="SSF88874">
    <property type="entry name" value="Receptor-binding domain of short tail fibre protein gp12"/>
    <property type="match status" value="1"/>
</dbReference>
<keyword evidence="4" id="KW-1185">Reference proteome</keyword>
<dbReference type="InterPro" id="IPR011083">
    <property type="entry name" value="Phage_tail_collar_dom"/>
</dbReference>
<dbReference type="Pfam" id="PF07484">
    <property type="entry name" value="Collar"/>
    <property type="match status" value="1"/>
</dbReference>
<name>A0A226I1T0_9FLAO</name>
<sequence length="201" mass="21524">MRKNYFLLFLLLFTKFLFAQDQYVGEIRVFAGSFAPYGWALCDGSSLSISSNSTLYSIIGTAYGGNGTTTFALPDLRGRVPIGSGQAPGLSNYALGEKGGEESVTLTNSNMPIHAHNVAVLVNSQNTTAVLPSNNSSIATSGMYSGRSFIPFLTYTTAVPDVTLQTITTNTAGNSSRVQLTPPRLVSNYIIALFGEYPPRK</sequence>
<keyword evidence="1" id="KW-0732">Signal</keyword>
<feature type="domain" description="Phage tail collar" evidence="2">
    <location>
        <begin position="25"/>
        <end position="81"/>
    </location>
</feature>
<evidence type="ECO:0000313" key="3">
    <source>
        <dbReference type="EMBL" id="OXB00624.1"/>
    </source>
</evidence>
<gene>
    <name evidence="3" type="ORF">B0A75_08280</name>
</gene>
<dbReference type="Proteomes" id="UP000198336">
    <property type="component" value="Unassembled WGS sequence"/>
</dbReference>
<protein>
    <recommendedName>
        <fullName evidence="2">Phage tail collar domain-containing protein</fullName>
    </recommendedName>
</protein>
<evidence type="ECO:0000259" key="2">
    <source>
        <dbReference type="Pfam" id="PF07484"/>
    </source>
</evidence>
<organism evidence="3 4">
    <name type="scientific">Flavobacterium oncorhynchi</name>
    <dbReference type="NCBI Taxonomy" id="728056"/>
    <lineage>
        <taxon>Bacteria</taxon>
        <taxon>Pseudomonadati</taxon>
        <taxon>Bacteroidota</taxon>
        <taxon>Flavobacteriia</taxon>
        <taxon>Flavobacteriales</taxon>
        <taxon>Flavobacteriaceae</taxon>
        <taxon>Flavobacterium</taxon>
    </lineage>
</organism>
<dbReference type="Gene3D" id="3.90.1340.10">
    <property type="entry name" value="Phage tail collar domain"/>
    <property type="match status" value="1"/>
</dbReference>
<evidence type="ECO:0000313" key="4">
    <source>
        <dbReference type="Proteomes" id="UP000198336"/>
    </source>
</evidence>
<accession>A0A226I1T0</accession>
<reference evidence="3 4" key="1">
    <citation type="submission" date="2016-11" db="EMBL/GenBank/DDBJ databases">
        <title>Whole genomes of Flavobacteriaceae.</title>
        <authorList>
            <person name="Stine C."/>
            <person name="Li C."/>
            <person name="Tadesse D."/>
        </authorList>
    </citation>
    <scope>NUCLEOTIDE SEQUENCE [LARGE SCALE GENOMIC DNA]</scope>
    <source>
        <strain evidence="3 4">CCUG 59446</strain>
    </source>
</reference>
<dbReference type="RefSeq" id="WP_089053832.1">
    <property type="nucleotide sequence ID" value="NZ_MUHA01000009.1"/>
</dbReference>
<feature type="chain" id="PRO_5012827467" description="Phage tail collar domain-containing protein" evidence="1">
    <location>
        <begin position="20"/>
        <end position="201"/>
    </location>
</feature>
<comment type="caution">
    <text evidence="3">The sequence shown here is derived from an EMBL/GenBank/DDBJ whole genome shotgun (WGS) entry which is preliminary data.</text>
</comment>
<dbReference type="AlphaFoldDB" id="A0A226I1T0"/>